<name>A0ACB7S784_HYAAI</name>
<reference evidence="1" key="1">
    <citation type="submission" date="2020-05" db="EMBL/GenBank/DDBJ databases">
        <title>Large-scale comparative analyses of tick genomes elucidate their genetic diversity and vector capacities.</title>
        <authorList>
            <person name="Jia N."/>
            <person name="Wang J."/>
            <person name="Shi W."/>
            <person name="Du L."/>
            <person name="Sun Y."/>
            <person name="Zhan W."/>
            <person name="Jiang J."/>
            <person name="Wang Q."/>
            <person name="Zhang B."/>
            <person name="Ji P."/>
            <person name="Sakyi L.B."/>
            <person name="Cui X."/>
            <person name="Yuan T."/>
            <person name="Jiang B."/>
            <person name="Yang W."/>
            <person name="Lam T.T.-Y."/>
            <person name="Chang Q."/>
            <person name="Ding S."/>
            <person name="Wang X."/>
            <person name="Zhu J."/>
            <person name="Ruan X."/>
            <person name="Zhao L."/>
            <person name="Wei J."/>
            <person name="Que T."/>
            <person name="Du C."/>
            <person name="Cheng J."/>
            <person name="Dai P."/>
            <person name="Han X."/>
            <person name="Huang E."/>
            <person name="Gao Y."/>
            <person name="Liu J."/>
            <person name="Shao H."/>
            <person name="Ye R."/>
            <person name="Li L."/>
            <person name="Wei W."/>
            <person name="Wang X."/>
            <person name="Wang C."/>
            <person name="Yang T."/>
            <person name="Huo Q."/>
            <person name="Li W."/>
            <person name="Guo W."/>
            <person name="Chen H."/>
            <person name="Zhou L."/>
            <person name="Ni X."/>
            <person name="Tian J."/>
            <person name="Zhou Y."/>
            <person name="Sheng Y."/>
            <person name="Liu T."/>
            <person name="Pan Y."/>
            <person name="Xia L."/>
            <person name="Li J."/>
            <person name="Zhao F."/>
            <person name="Cao W."/>
        </authorList>
    </citation>
    <scope>NUCLEOTIDE SEQUENCE</scope>
    <source>
        <strain evidence="1">Hyas-2018</strain>
    </source>
</reference>
<comment type="caution">
    <text evidence="1">The sequence shown here is derived from an EMBL/GenBank/DDBJ whole genome shotgun (WGS) entry which is preliminary data.</text>
</comment>
<keyword evidence="2" id="KW-1185">Reference proteome</keyword>
<protein>
    <submittedName>
        <fullName evidence="1">Uncharacterized protein</fullName>
    </submittedName>
</protein>
<evidence type="ECO:0000313" key="2">
    <source>
        <dbReference type="Proteomes" id="UP000821845"/>
    </source>
</evidence>
<organism evidence="1 2">
    <name type="scientific">Hyalomma asiaticum</name>
    <name type="common">Tick</name>
    <dbReference type="NCBI Taxonomy" id="266040"/>
    <lineage>
        <taxon>Eukaryota</taxon>
        <taxon>Metazoa</taxon>
        <taxon>Ecdysozoa</taxon>
        <taxon>Arthropoda</taxon>
        <taxon>Chelicerata</taxon>
        <taxon>Arachnida</taxon>
        <taxon>Acari</taxon>
        <taxon>Parasitiformes</taxon>
        <taxon>Ixodida</taxon>
        <taxon>Ixodoidea</taxon>
        <taxon>Ixodidae</taxon>
        <taxon>Hyalomminae</taxon>
        <taxon>Hyalomma</taxon>
    </lineage>
</organism>
<dbReference type="EMBL" id="CM023485">
    <property type="protein sequence ID" value="KAH6930748.1"/>
    <property type="molecule type" value="Genomic_DNA"/>
</dbReference>
<dbReference type="Proteomes" id="UP000821845">
    <property type="component" value="Chromosome 5"/>
</dbReference>
<accession>A0ACB7S784</accession>
<gene>
    <name evidence="1" type="ORF">HPB50_018028</name>
</gene>
<proteinExistence type="predicted"/>
<evidence type="ECO:0000313" key="1">
    <source>
        <dbReference type="EMBL" id="KAH6930748.1"/>
    </source>
</evidence>
<sequence>MATKEAYAVDGGWAYRWMLTSERSIIPAYVVLVTLIVCMLIAIAVVNTLPSVIEEGTTSIAGVPFLTRPRVRVADAAVLTTIDNTSYTTDNY</sequence>